<feature type="transmembrane region" description="Helical" evidence="1">
    <location>
        <begin position="43"/>
        <end position="64"/>
    </location>
</feature>
<sequence length="447" mass="49635">MDRTTFGLRVSVVEGIFAQIHINLTSGLFLTSLALYIGLNNVGIGLLSSIPAFFTGFAFLSVYLAKFMKSRRTLCVVFSGFGRGVFLVLALMLLLNIHVDHGLFFMLIVVHNIFMSLSGNAWLSWMSDLVPREVRGRYFGIRNTILSATGMVVNVVGGRILDAYELLGSLGRGLGLLYAGASASSTIAAGVLRAQPEPPMPKKTPRITQVFLSPLTDKNFKNLLRFVSFWYLLAGIASPFYLVHMLTNLDMSYSKIAFYSIVASVTSLVFQILWGRAIDRFKSKPVLTMNFFCAAFLPAIWLFASKNQLLPIWIDAFFTGIFWSGINLSLFSILFSLTEDKELKESYFAVFSTLSGVFGFVASLCGGFIAQALTTVKIHVFGLTLINYHLLFLFATCARLCSLFFLATVKETGAYPTTVAVQLMGDYALRRLVIYKDLVLNTLRFQK</sequence>
<protein>
    <recommendedName>
        <fullName evidence="4">Major facilitator superfamily (MFS) profile domain-containing protein</fullName>
    </recommendedName>
</protein>
<organism evidence="2 3">
    <name type="scientific">candidate division TA06 bacterium DG_26</name>
    <dbReference type="NCBI Taxonomy" id="1703771"/>
    <lineage>
        <taxon>Bacteria</taxon>
        <taxon>Bacteria division TA06</taxon>
    </lineage>
</organism>
<feature type="transmembrane region" description="Helical" evidence="1">
    <location>
        <begin position="173"/>
        <end position="192"/>
    </location>
</feature>
<keyword evidence="1" id="KW-0472">Membrane</keyword>
<evidence type="ECO:0000313" key="2">
    <source>
        <dbReference type="EMBL" id="KPJ48702.1"/>
    </source>
</evidence>
<feature type="transmembrane region" description="Helical" evidence="1">
    <location>
        <begin position="286"/>
        <end position="304"/>
    </location>
</feature>
<name>A0A0S7WF09_UNCT6</name>
<dbReference type="Gene3D" id="1.20.1250.20">
    <property type="entry name" value="MFS general substrate transporter like domains"/>
    <property type="match status" value="2"/>
</dbReference>
<evidence type="ECO:0000256" key="1">
    <source>
        <dbReference type="SAM" id="Phobius"/>
    </source>
</evidence>
<feature type="transmembrane region" description="Helical" evidence="1">
    <location>
        <begin position="256"/>
        <end position="274"/>
    </location>
</feature>
<dbReference type="PANTHER" id="PTHR23526:SF2">
    <property type="entry name" value="MAJOR FACILITATOR SUPERFAMILY (MFS) PROFILE DOMAIN-CONTAINING PROTEIN"/>
    <property type="match status" value="1"/>
</dbReference>
<dbReference type="InterPro" id="IPR052528">
    <property type="entry name" value="Sugar_transport-like"/>
</dbReference>
<keyword evidence="1" id="KW-0812">Transmembrane</keyword>
<feature type="transmembrane region" description="Helical" evidence="1">
    <location>
        <begin position="144"/>
        <end position="161"/>
    </location>
</feature>
<feature type="transmembrane region" description="Helical" evidence="1">
    <location>
        <begin position="103"/>
        <end position="123"/>
    </location>
</feature>
<evidence type="ECO:0008006" key="4">
    <source>
        <dbReference type="Google" id="ProtNLM"/>
    </source>
</evidence>
<feature type="transmembrane region" description="Helical" evidence="1">
    <location>
        <begin position="76"/>
        <end position="97"/>
    </location>
</feature>
<keyword evidence="1" id="KW-1133">Transmembrane helix</keyword>
<proteinExistence type="predicted"/>
<evidence type="ECO:0000313" key="3">
    <source>
        <dbReference type="Proteomes" id="UP000051124"/>
    </source>
</evidence>
<dbReference type="InterPro" id="IPR011701">
    <property type="entry name" value="MFS"/>
</dbReference>
<dbReference type="Proteomes" id="UP000051124">
    <property type="component" value="Unassembled WGS sequence"/>
</dbReference>
<feature type="transmembrane region" description="Helical" evidence="1">
    <location>
        <begin position="223"/>
        <end position="244"/>
    </location>
</feature>
<feature type="transmembrane region" description="Helical" evidence="1">
    <location>
        <begin position="12"/>
        <end position="37"/>
    </location>
</feature>
<dbReference type="AlphaFoldDB" id="A0A0S7WF09"/>
<dbReference type="SUPFAM" id="SSF103473">
    <property type="entry name" value="MFS general substrate transporter"/>
    <property type="match status" value="1"/>
</dbReference>
<comment type="caution">
    <text evidence="2">The sequence shown here is derived from an EMBL/GenBank/DDBJ whole genome shotgun (WGS) entry which is preliminary data.</text>
</comment>
<feature type="transmembrane region" description="Helical" evidence="1">
    <location>
        <begin position="385"/>
        <end position="407"/>
    </location>
</feature>
<dbReference type="EMBL" id="LIZT01000101">
    <property type="protein sequence ID" value="KPJ48702.1"/>
    <property type="molecule type" value="Genomic_DNA"/>
</dbReference>
<gene>
    <name evidence="2" type="ORF">AMJ40_07015</name>
</gene>
<dbReference type="InterPro" id="IPR036259">
    <property type="entry name" value="MFS_trans_sf"/>
</dbReference>
<reference evidence="2 3" key="1">
    <citation type="journal article" date="2015" name="Microbiome">
        <title>Genomic resolution of linkages in carbon, nitrogen, and sulfur cycling among widespread estuary sediment bacteria.</title>
        <authorList>
            <person name="Baker B.J."/>
            <person name="Lazar C.S."/>
            <person name="Teske A.P."/>
            <person name="Dick G.J."/>
        </authorList>
    </citation>
    <scope>NUCLEOTIDE SEQUENCE [LARGE SCALE GENOMIC DNA]</scope>
    <source>
        <strain evidence="2">DG_26</strain>
    </source>
</reference>
<feature type="transmembrane region" description="Helical" evidence="1">
    <location>
        <begin position="310"/>
        <end position="335"/>
    </location>
</feature>
<feature type="transmembrane region" description="Helical" evidence="1">
    <location>
        <begin position="347"/>
        <end position="373"/>
    </location>
</feature>
<dbReference type="GO" id="GO:0022857">
    <property type="term" value="F:transmembrane transporter activity"/>
    <property type="evidence" value="ECO:0007669"/>
    <property type="project" value="InterPro"/>
</dbReference>
<accession>A0A0S7WF09</accession>
<dbReference type="Pfam" id="PF07690">
    <property type="entry name" value="MFS_1"/>
    <property type="match status" value="1"/>
</dbReference>
<dbReference type="PANTHER" id="PTHR23526">
    <property type="entry name" value="INTEGRAL MEMBRANE TRANSPORT PROTEIN-RELATED"/>
    <property type="match status" value="1"/>
</dbReference>